<accession>A0ABX0XDA2</accession>
<feature type="signal peptide" evidence="1">
    <location>
        <begin position="1"/>
        <end position="26"/>
    </location>
</feature>
<organism evidence="3 4">
    <name type="scientific">Neolewinella antarctica</name>
    <dbReference type="NCBI Taxonomy" id="442734"/>
    <lineage>
        <taxon>Bacteria</taxon>
        <taxon>Pseudomonadati</taxon>
        <taxon>Bacteroidota</taxon>
        <taxon>Saprospiria</taxon>
        <taxon>Saprospirales</taxon>
        <taxon>Lewinellaceae</taxon>
        <taxon>Neolewinella</taxon>
    </lineage>
</organism>
<dbReference type="Gene3D" id="2.60.120.560">
    <property type="entry name" value="Exo-inulinase, domain 1"/>
    <property type="match status" value="1"/>
</dbReference>
<name>A0ABX0XDA2_9BACT</name>
<dbReference type="EMBL" id="JAATJH010000004">
    <property type="protein sequence ID" value="NJC27280.1"/>
    <property type="molecule type" value="Genomic_DNA"/>
</dbReference>
<feature type="domain" description="3-keto-alpha-glucoside-1,2-lyase/3-keto-2-hydroxy-glucal hydratase" evidence="2">
    <location>
        <begin position="44"/>
        <end position="248"/>
    </location>
</feature>
<protein>
    <recommendedName>
        <fullName evidence="2">3-keto-alpha-glucoside-1,2-lyase/3-keto-2-hydroxy-glucal hydratase domain-containing protein</fullName>
    </recommendedName>
</protein>
<dbReference type="InterPro" id="IPR010496">
    <property type="entry name" value="AL/BT2_dom"/>
</dbReference>
<gene>
    <name evidence="3" type="ORF">GGR27_002793</name>
</gene>
<feature type="chain" id="PRO_5045539227" description="3-keto-alpha-glucoside-1,2-lyase/3-keto-2-hydroxy-glucal hydratase domain-containing protein" evidence="1">
    <location>
        <begin position="27"/>
        <end position="252"/>
    </location>
</feature>
<evidence type="ECO:0000256" key="1">
    <source>
        <dbReference type="SAM" id="SignalP"/>
    </source>
</evidence>
<dbReference type="Pfam" id="PF06439">
    <property type="entry name" value="3keto-disac_hyd"/>
    <property type="match status" value="1"/>
</dbReference>
<evidence type="ECO:0000313" key="3">
    <source>
        <dbReference type="EMBL" id="NJC27280.1"/>
    </source>
</evidence>
<reference evidence="3 4" key="1">
    <citation type="submission" date="2020-03" db="EMBL/GenBank/DDBJ databases">
        <title>Genomic Encyclopedia of Type Strains, Phase IV (KMG-IV): sequencing the most valuable type-strain genomes for metagenomic binning, comparative biology and taxonomic classification.</title>
        <authorList>
            <person name="Goeker M."/>
        </authorList>
    </citation>
    <scope>NUCLEOTIDE SEQUENCE [LARGE SCALE GENOMIC DNA]</scope>
    <source>
        <strain evidence="3 4">DSM 105096</strain>
    </source>
</reference>
<dbReference type="Proteomes" id="UP000770785">
    <property type="component" value="Unassembled WGS sequence"/>
</dbReference>
<evidence type="ECO:0000313" key="4">
    <source>
        <dbReference type="Proteomes" id="UP000770785"/>
    </source>
</evidence>
<evidence type="ECO:0000259" key="2">
    <source>
        <dbReference type="Pfam" id="PF06439"/>
    </source>
</evidence>
<comment type="caution">
    <text evidence="3">The sequence shown here is derived from an EMBL/GenBank/DDBJ whole genome shotgun (WGS) entry which is preliminary data.</text>
</comment>
<sequence>MQHTFLVTAFFSLLLVACGPTESATAKTDVTTDATSVEQETNDGWTTLFNGEDLTGWHKYGAEGIGSAWKVADGAIYLDVSDKDGWQTNNGGDIVTDEAYENYELELDWKIGECGNSGIIYNVQETADYEYPWKTGPEMQVLDNTCHPDAEITTHRAGDLYDMVSVREENVKPAGEWNTAKLVVTDGKVEHWLNGEMQVSYANTGDDWKAMIADSKFKDMPDWGMFTGGKISLQDHGNPVWFRNIRLRQLSK</sequence>
<keyword evidence="4" id="KW-1185">Reference proteome</keyword>
<keyword evidence="1" id="KW-0732">Signal</keyword>
<proteinExistence type="predicted"/>
<dbReference type="RefSeq" id="WP_320060357.1">
    <property type="nucleotide sequence ID" value="NZ_JAATJH010000004.1"/>
</dbReference>